<name>A0A1G2MCS6_9BACT</name>
<dbReference type="InterPro" id="IPR036610">
    <property type="entry name" value="PEBP-like_sf"/>
</dbReference>
<evidence type="ECO:0000313" key="1">
    <source>
        <dbReference type="EMBL" id="OHA21710.1"/>
    </source>
</evidence>
<evidence type="ECO:0000313" key="2">
    <source>
        <dbReference type="Proteomes" id="UP000176493"/>
    </source>
</evidence>
<protein>
    <recommendedName>
        <fullName evidence="3">Kinase inhibitor</fullName>
    </recommendedName>
</protein>
<proteinExistence type="predicted"/>
<dbReference type="PANTHER" id="PTHR30289">
    <property type="entry name" value="UNCHARACTERIZED PROTEIN YBCL-RELATED"/>
    <property type="match status" value="1"/>
</dbReference>
<dbReference type="PANTHER" id="PTHR30289:SF1">
    <property type="entry name" value="PEBP (PHOSPHATIDYLETHANOLAMINE-BINDING PROTEIN) FAMILY PROTEIN"/>
    <property type="match status" value="1"/>
</dbReference>
<evidence type="ECO:0008006" key="3">
    <source>
        <dbReference type="Google" id="ProtNLM"/>
    </source>
</evidence>
<dbReference type="SUPFAM" id="SSF49777">
    <property type="entry name" value="PEBP-like"/>
    <property type="match status" value="1"/>
</dbReference>
<reference evidence="1 2" key="1">
    <citation type="journal article" date="2016" name="Nat. Commun.">
        <title>Thousands of microbial genomes shed light on interconnected biogeochemical processes in an aquifer system.</title>
        <authorList>
            <person name="Anantharaman K."/>
            <person name="Brown C.T."/>
            <person name="Hug L.A."/>
            <person name="Sharon I."/>
            <person name="Castelle C.J."/>
            <person name="Probst A.J."/>
            <person name="Thomas B.C."/>
            <person name="Singh A."/>
            <person name="Wilkins M.J."/>
            <person name="Karaoz U."/>
            <person name="Brodie E.L."/>
            <person name="Williams K.H."/>
            <person name="Hubbard S.S."/>
            <person name="Banfield J.F."/>
        </authorList>
    </citation>
    <scope>NUCLEOTIDE SEQUENCE [LARGE SCALE GENOMIC DNA]</scope>
</reference>
<dbReference type="Proteomes" id="UP000176493">
    <property type="component" value="Unassembled WGS sequence"/>
</dbReference>
<organism evidence="1 2">
    <name type="scientific">Candidatus Taylorbacteria bacterium RIFCSPHIGHO2_02_49_25</name>
    <dbReference type="NCBI Taxonomy" id="1802305"/>
    <lineage>
        <taxon>Bacteria</taxon>
        <taxon>Candidatus Tayloriibacteriota</taxon>
    </lineage>
</organism>
<dbReference type="EMBL" id="MHRJ01000041">
    <property type="protein sequence ID" value="OHA21710.1"/>
    <property type="molecule type" value="Genomic_DNA"/>
</dbReference>
<accession>A0A1G2MCS6</accession>
<gene>
    <name evidence="1" type="ORF">A2W52_04480</name>
</gene>
<sequence>MKVTSSAFQHNGMIPEKFTCDGEDMSPPLEISGVPQGMKSLALIMHDPNAPREGGWTHWVKFNMKMNNELGIMNIEEGEEPEGVAGKGTGGNLVYMGPCPPSGAHRYVWSAYALDTKLSLKEGSTKTELESIMQGHILAKGELIGLYSRTK</sequence>
<dbReference type="InterPro" id="IPR008914">
    <property type="entry name" value="PEBP"/>
</dbReference>
<dbReference type="AlphaFoldDB" id="A0A1G2MCS6"/>
<comment type="caution">
    <text evidence="1">The sequence shown here is derived from an EMBL/GenBank/DDBJ whole genome shotgun (WGS) entry which is preliminary data.</text>
</comment>
<dbReference type="NCBIfam" id="TIGR00481">
    <property type="entry name" value="YbhB/YbcL family Raf kinase inhibitor-like protein"/>
    <property type="match status" value="1"/>
</dbReference>
<dbReference type="Gene3D" id="3.90.280.10">
    <property type="entry name" value="PEBP-like"/>
    <property type="match status" value="1"/>
</dbReference>
<dbReference type="CDD" id="cd00865">
    <property type="entry name" value="PEBP_bact_arch"/>
    <property type="match status" value="1"/>
</dbReference>
<dbReference type="Pfam" id="PF01161">
    <property type="entry name" value="PBP"/>
    <property type="match status" value="1"/>
</dbReference>
<dbReference type="InterPro" id="IPR005247">
    <property type="entry name" value="YbhB_YbcL/LppC-like"/>
</dbReference>